<keyword evidence="2" id="KW-1185">Reference proteome</keyword>
<sequence length="114" mass="12714">MLVILPLGNLAARIDRALQVTDYVFSAEEIAEAAVHYINGDVDCALDQLFRKINALDETFVDLPYNTPSDQVLKKVIGQVGREINTNLFNLYHDVCIPHFVSAGEHQVVLTVDM</sequence>
<evidence type="ECO:0000313" key="1">
    <source>
        <dbReference type="EMBL" id="ANH51488.1"/>
    </source>
</evidence>
<protein>
    <submittedName>
        <fullName evidence="1">Uncharacterized protein</fullName>
    </submittedName>
</protein>
<accession>A0A173GDD0</accession>
<proteinExistence type="predicted"/>
<dbReference type="Proteomes" id="UP000222975">
    <property type="component" value="Segment"/>
</dbReference>
<dbReference type="EMBL" id="KU886223">
    <property type="protein sequence ID" value="ANH51488.1"/>
    <property type="molecule type" value="Genomic_DNA"/>
</dbReference>
<organism evidence="1 2">
    <name type="scientific">Erwinia phage vB_EamM_Simmy50</name>
    <dbReference type="NCBI Taxonomy" id="1815988"/>
    <lineage>
        <taxon>Viruses</taxon>
        <taxon>Duplodnaviria</taxon>
        <taxon>Heunggongvirae</taxon>
        <taxon>Uroviricota</taxon>
        <taxon>Caudoviricetes</taxon>
        <taxon>Chimalliviridae</taxon>
        <taxon>Agricanvirus</taxon>
        <taxon>Agricanvirus simmy50</taxon>
    </lineage>
</organism>
<evidence type="ECO:0000313" key="2">
    <source>
        <dbReference type="Proteomes" id="UP000222975"/>
    </source>
</evidence>
<gene>
    <name evidence="1" type="ORF">SIMMY50_26</name>
</gene>
<name>A0A173GDD0_9CAUD</name>
<reference evidence="2" key="1">
    <citation type="submission" date="2016-03" db="EMBL/GenBank/DDBJ databases">
        <authorList>
            <person name="Sharma R."/>
            <person name="Simister A.R."/>
            <person name="Berg J.A."/>
            <person name="Jensen G.L."/>
            <person name="Keele B.R."/>
            <person name="Ward M.E.H."/>
            <person name="Breakwell D.P."/>
            <person name="Hope S."/>
            <person name="Grose J.H."/>
        </authorList>
    </citation>
    <scope>NUCLEOTIDE SEQUENCE [LARGE SCALE GENOMIC DNA]</scope>
</reference>